<sequence length="396" mass="46804">MQTTLPSGCKVSNFTVHPKDWKTTKDYSGTWYISYRFHDPRQQEEKKKTKQVIIKGMNQAIDVVEKRRLTKAILADEEYKIKTLGYNPITNQIPQSSKGIINRYDTFIDCLEFAQNSINAEGRTKTDIESVIKYVKEAIVHFSMARLQICDVDISHIKIILNYLYQSRKWSNNTYNVYRSYLMILFKELREYGVVSYNYPRDLAKKKTIKKARLLPTNEQRIKISKYWKEYDYRFWLYMNIFFHSGGRSAEFRRLQLKDINLENQTYKAVILKGKTPKEVWKPIKDIAVKYWVEYIGNATNKELYFLSQRFSPGVKPLSDGHITKHWRRHIKTKLGVEVDFYDLKRLNTDEVAASLSLQDAKVMDSHDSISTTKIYALNEELRAMERIKKVANEFQ</sequence>
<gene>
    <name evidence="3" type="ORF">E0W69_009525</name>
</gene>
<accession>A0A5P2G073</accession>
<name>A0A5P2G073_9BACT</name>
<dbReference type="SUPFAM" id="SSF56349">
    <property type="entry name" value="DNA breaking-rejoining enzymes"/>
    <property type="match status" value="1"/>
</dbReference>
<dbReference type="GO" id="GO:0015074">
    <property type="term" value="P:DNA integration"/>
    <property type="evidence" value="ECO:0007669"/>
    <property type="project" value="InterPro"/>
</dbReference>
<dbReference type="Proteomes" id="UP000292424">
    <property type="component" value="Chromosome"/>
</dbReference>
<dbReference type="CDD" id="cd00397">
    <property type="entry name" value="DNA_BRE_C"/>
    <property type="match status" value="1"/>
</dbReference>
<protein>
    <submittedName>
        <fullName evidence="3">Phage integrase family protein</fullName>
    </submittedName>
</protein>
<keyword evidence="4" id="KW-1185">Reference proteome</keyword>
<evidence type="ECO:0000259" key="2">
    <source>
        <dbReference type="Pfam" id="PF00589"/>
    </source>
</evidence>
<organism evidence="3 4">
    <name type="scientific">Rhizosphaericola mali</name>
    <dbReference type="NCBI Taxonomy" id="2545455"/>
    <lineage>
        <taxon>Bacteria</taxon>
        <taxon>Pseudomonadati</taxon>
        <taxon>Bacteroidota</taxon>
        <taxon>Chitinophagia</taxon>
        <taxon>Chitinophagales</taxon>
        <taxon>Chitinophagaceae</taxon>
        <taxon>Rhizosphaericola</taxon>
    </lineage>
</organism>
<keyword evidence="1" id="KW-0233">DNA recombination</keyword>
<dbReference type="OrthoDB" id="662986at2"/>
<dbReference type="InterPro" id="IPR002104">
    <property type="entry name" value="Integrase_catalytic"/>
</dbReference>
<dbReference type="EMBL" id="CP044016">
    <property type="protein sequence ID" value="QES88885.1"/>
    <property type="molecule type" value="Genomic_DNA"/>
</dbReference>
<reference evidence="3 4" key="1">
    <citation type="submission" date="2019-09" db="EMBL/GenBank/DDBJ databases">
        <title>Complete genome sequence of Arachidicoccus sp. B3-10 isolated from apple orchard soil.</title>
        <authorList>
            <person name="Kim H.S."/>
            <person name="Han K.-I."/>
            <person name="Suh M.K."/>
            <person name="Lee K.C."/>
            <person name="Eom M.K."/>
            <person name="Kim J.-S."/>
            <person name="Kang S.W."/>
            <person name="Sin Y."/>
            <person name="Lee J.-S."/>
        </authorList>
    </citation>
    <scope>NUCLEOTIDE SEQUENCE [LARGE SCALE GENOMIC DNA]</scope>
    <source>
        <strain evidence="3 4">B3-10</strain>
    </source>
</reference>
<dbReference type="AlphaFoldDB" id="A0A5P2G073"/>
<dbReference type="KEGG" id="arac:E0W69_009525"/>
<proteinExistence type="predicted"/>
<evidence type="ECO:0000313" key="4">
    <source>
        <dbReference type="Proteomes" id="UP000292424"/>
    </source>
</evidence>
<dbReference type="Gene3D" id="1.10.443.10">
    <property type="entry name" value="Intergrase catalytic core"/>
    <property type="match status" value="1"/>
</dbReference>
<dbReference type="InterPro" id="IPR011010">
    <property type="entry name" value="DNA_brk_join_enz"/>
</dbReference>
<dbReference type="Pfam" id="PF00589">
    <property type="entry name" value="Phage_integrase"/>
    <property type="match status" value="1"/>
</dbReference>
<dbReference type="GO" id="GO:0006310">
    <property type="term" value="P:DNA recombination"/>
    <property type="evidence" value="ECO:0007669"/>
    <property type="project" value="UniProtKB-KW"/>
</dbReference>
<feature type="domain" description="Tyr recombinase" evidence="2">
    <location>
        <begin position="230"/>
        <end position="379"/>
    </location>
</feature>
<evidence type="ECO:0000313" key="3">
    <source>
        <dbReference type="EMBL" id="QES88885.1"/>
    </source>
</evidence>
<evidence type="ECO:0000256" key="1">
    <source>
        <dbReference type="ARBA" id="ARBA00023172"/>
    </source>
</evidence>
<dbReference type="InterPro" id="IPR013762">
    <property type="entry name" value="Integrase-like_cat_sf"/>
</dbReference>
<dbReference type="RefSeq" id="WP_131329833.1">
    <property type="nucleotide sequence ID" value="NZ_CP044016.1"/>
</dbReference>
<dbReference type="GO" id="GO:0003677">
    <property type="term" value="F:DNA binding"/>
    <property type="evidence" value="ECO:0007669"/>
    <property type="project" value="InterPro"/>
</dbReference>